<dbReference type="AlphaFoldDB" id="A0A7M5X910"/>
<name>A0A7M5X910_9CNID</name>
<keyword evidence="2" id="KW-1185">Reference proteome</keyword>
<protein>
    <submittedName>
        <fullName evidence="1">Uncharacterized protein</fullName>
    </submittedName>
</protein>
<evidence type="ECO:0000313" key="2">
    <source>
        <dbReference type="Proteomes" id="UP000594262"/>
    </source>
</evidence>
<organism evidence="1 2">
    <name type="scientific">Clytia hemisphaerica</name>
    <dbReference type="NCBI Taxonomy" id="252671"/>
    <lineage>
        <taxon>Eukaryota</taxon>
        <taxon>Metazoa</taxon>
        <taxon>Cnidaria</taxon>
        <taxon>Hydrozoa</taxon>
        <taxon>Hydroidolina</taxon>
        <taxon>Leptothecata</taxon>
        <taxon>Obeliida</taxon>
        <taxon>Clytiidae</taxon>
        <taxon>Clytia</taxon>
    </lineage>
</organism>
<accession>A0A7M5X910</accession>
<dbReference type="GeneID" id="136801984"/>
<dbReference type="EnsemblMetazoa" id="CLYHEMT019471.1">
    <property type="protein sequence ID" value="CLYHEMP019471.1"/>
    <property type="gene ID" value="CLYHEMG019471"/>
</dbReference>
<dbReference type="OrthoDB" id="6037644at2759"/>
<reference evidence="1" key="1">
    <citation type="submission" date="2021-01" db="UniProtKB">
        <authorList>
            <consortium name="EnsemblMetazoa"/>
        </authorList>
    </citation>
    <scope>IDENTIFICATION</scope>
</reference>
<dbReference type="RefSeq" id="XP_066914781.1">
    <property type="nucleotide sequence ID" value="XM_067058680.1"/>
</dbReference>
<proteinExistence type="predicted"/>
<evidence type="ECO:0000313" key="1">
    <source>
        <dbReference type="EnsemblMetazoa" id="CLYHEMP019471.1"/>
    </source>
</evidence>
<dbReference type="Proteomes" id="UP000594262">
    <property type="component" value="Unplaced"/>
</dbReference>
<sequence>MQNMNLSNEIKALCLLLLSKSNEENLKEVCIEIKNTFFISKDTNQQKSFIIWLLKSWSFSSSNKHSQTFGFGCHGNLETQDVCQIVEILEMEDDFVKVLFLLPESKKYKLVNHLCEKFNKAPQNHHQLRQAFIKYTFTEYCPNFIASCTLNYCSKNVQLFFNNLTSTLELTANHDQGESIIYLLIGLDCLLDDQEKNNTVKLDPYNTGSFIKRDILRIEQYKRSCASKLDSNISKAVGQIKSSPNFDVTIERFVNTLITVLTSNDDLMVQNDHEQILVLVAMKLRCFQQESESLFSDTIQSCLALLLRSYSGNEMELLTFICCEASSEEIGDLATTANETNLCYETWDKMANDVEEKLSLALHIVNQLFPGHQRVFQWLFTQTSDKITDKEIWVRVCVTYVINHGSMEDLVTVVYSLIKNEHNLKVLLYCLDYLSWSQINELLTQCRDLYKQQVSILPNCSAFYSRDQFKGDLNEVLNKVTEKDEDLMYKLSTYFFFYPSHVCDQLLSRIFNGHMKATILEKLFHVFPTMLNTSFVNKNNEPLNMLDAVQKMFIQHNEDIGQREDSEDVLAQLLYSTAKFSTEENGHAQRIVDEIIYPNICRANNDDELMLKMCFNTTMQLLHRVQQCNVIKLDQILLLLEILFFYVNPSEDLENQEILQTFEMVQSVIKRFVVNIKWLYEKETDEKIKSGIVLLITQLLSEQAVMYYYFYQFFKSINDQDSAMKPPDSSILCAENHQGDRVTFLCHLFEVYTTSDEYIRDVMDKLPMINMQDEFDGIVEAISKIFSRGGINKYKWTKHVDLISLLIRMNKIENVESVVPAHLLKEKSVHGCCISLNVLLEVFQKMKSADGKGTEQQLEEFPKLMDVLNKFLKTLDKFSILCAMGIYIMRRIFEILEPLDEEIQQLFSLLLMDSLIITMKSCKVLPTQQRAVILEECREMFTELPEDSKLFSKLRNKFKGFDKA</sequence>